<keyword evidence="2" id="KW-0808">Transferase</keyword>
<evidence type="ECO:0000259" key="1">
    <source>
        <dbReference type="Pfam" id="PF13649"/>
    </source>
</evidence>
<protein>
    <submittedName>
        <fullName evidence="2">SAM-dependent methyltransferase</fullName>
    </submittedName>
</protein>
<dbReference type="SUPFAM" id="SSF53335">
    <property type="entry name" value="S-adenosyl-L-methionine-dependent methyltransferases"/>
    <property type="match status" value="1"/>
</dbReference>
<dbReference type="AlphaFoldDB" id="A0A1D9NZB9"/>
<dbReference type="KEGG" id="bhu:bhn_I0250"/>
<name>A0A1D9NZB9_9FIRM</name>
<dbReference type="CDD" id="cd02440">
    <property type="entry name" value="AdoMet_MTases"/>
    <property type="match status" value="1"/>
</dbReference>
<dbReference type="GO" id="GO:0008168">
    <property type="term" value="F:methyltransferase activity"/>
    <property type="evidence" value="ECO:0007669"/>
    <property type="project" value="UniProtKB-KW"/>
</dbReference>
<keyword evidence="3" id="KW-1185">Reference proteome</keyword>
<feature type="domain" description="Methyltransferase" evidence="1">
    <location>
        <begin position="68"/>
        <end position="162"/>
    </location>
</feature>
<dbReference type="InterPro" id="IPR041698">
    <property type="entry name" value="Methyltransf_25"/>
</dbReference>
<dbReference type="RefSeq" id="WP_022753571.1">
    <property type="nucleotide sequence ID" value="NZ_CP017831.1"/>
</dbReference>
<dbReference type="Pfam" id="PF13649">
    <property type="entry name" value="Methyltransf_25"/>
    <property type="match status" value="1"/>
</dbReference>
<evidence type="ECO:0000313" key="3">
    <source>
        <dbReference type="Proteomes" id="UP000179284"/>
    </source>
</evidence>
<dbReference type="PANTHER" id="PTHR43591">
    <property type="entry name" value="METHYLTRANSFERASE"/>
    <property type="match status" value="1"/>
</dbReference>
<gene>
    <name evidence="2" type="ORF">bhn_I0250</name>
</gene>
<proteinExistence type="predicted"/>
<organism evidence="2 3">
    <name type="scientific">Butyrivibrio hungatei</name>
    <dbReference type="NCBI Taxonomy" id="185008"/>
    <lineage>
        <taxon>Bacteria</taxon>
        <taxon>Bacillati</taxon>
        <taxon>Bacillota</taxon>
        <taxon>Clostridia</taxon>
        <taxon>Lachnospirales</taxon>
        <taxon>Lachnospiraceae</taxon>
        <taxon>Butyrivibrio</taxon>
    </lineage>
</organism>
<dbReference type="EMBL" id="CP017831">
    <property type="protein sequence ID" value="AOZ95285.1"/>
    <property type="molecule type" value="Genomic_DNA"/>
</dbReference>
<keyword evidence="2" id="KW-0489">Methyltransferase</keyword>
<evidence type="ECO:0000313" key="2">
    <source>
        <dbReference type="EMBL" id="AOZ95285.1"/>
    </source>
</evidence>
<dbReference type="Proteomes" id="UP000179284">
    <property type="component" value="Chromosome I"/>
</dbReference>
<sequence>MSDRKTEIKSAYKSLGKAHGFYDGMMTCSTFMGRLVTKLVWNMDREDALEYQARAFEMIPADFSGKLLEVPVGTGVLSMPVWKTLPNADITCLDYSENMMASASQRADEMRIKNIVFKQGDVGNLPFEDSTFDAVVSLNGFHAFPDKEAAYKETFRVLKPGGIFTGCFYVEGANTHTDKMIDRFYIKSGFFTRPFETVESLEKRLKGLYIEVNVTNVESIAVFQCRKKEL</sequence>
<reference evidence="3" key="1">
    <citation type="submission" date="2016-10" db="EMBL/GenBank/DDBJ databases">
        <title>The complete genome sequence of the rumen bacterium Butyrivibrio hungatei MB2003.</title>
        <authorList>
            <person name="Palevich N."/>
            <person name="Kelly W.J."/>
            <person name="Leahy S.C."/>
            <person name="Altermann E."/>
            <person name="Rakonjac J."/>
            <person name="Attwood G.T."/>
        </authorList>
    </citation>
    <scope>NUCLEOTIDE SEQUENCE [LARGE SCALE GENOMIC DNA]</scope>
    <source>
        <strain evidence="3">MB2003</strain>
    </source>
</reference>
<dbReference type="InterPro" id="IPR029063">
    <property type="entry name" value="SAM-dependent_MTases_sf"/>
</dbReference>
<dbReference type="Gene3D" id="3.40.50.150">
    <property type="entry name" value="Vaccinia Virus protein VP39"/>
    <property type="match status" value="1"/>
</dbReference>
<accession>A0A1D9NZB9</accession>
<dbReference type="GO" id="GO:0032259">
    <property type="term" value="P:methylation"/>
    <property type="evidence" value="ECO:0007669"/>
    <property type="project" value="UniProtKB-KW"/>
</dbReference>